<reference evidence="9" key="2">
    <citation type="submission" date="2021-04" db="EMBL/GenBank/DDBJ databases">
        <authorList>
            <person name="Gilroy R."/>
        </authorList>
    </citation>
    <scope>NUCLEOTIDE SEQUENCE</scope>
    <source>
        <strain evidence="9">811</strain>
    </source>
</reference>
<feature type="transmembrane region" description="Helical" evidence="7">
    <location>
        <begin position="79"/>
        <end position="100"/>
    </location>
</feature>
<dbReference type="Gene3D" id="1.10.3720.10">
    <property type="entry name" value="MetI-like"/>
    <property type="match status" value="1"/>
</dbReference>
<reference evidence="9" key="1">
    <citation type="journal article" date="2021" name="PeerJ">
        <title>Extensive microbial diversity within the chicken gut microbiome revealed by metagenomics and culture.</title>
        <authorList>
            <person name="Gilroy R."/>
            <person name="Ravi A."/>
            <person name="Getino M."/>
            <person name="Pursley I."/>
            <person name="Horton D.L."/>
            <person name="Alikhan N.F."/>
            <person name="Baker D."/>
            <person name="Gharbi K."/>
            <person name="Hall N."/>
            <person name="Watson M."/>
            <person name="Adriaenssens E.M."/>
            <person name="Foster-Nyarko E."/>
            <person name="Jarju S."/>
            <person name="Secka A."/>
            <person name="Antonio M."/>
            <person name="Oren A."/>
            <person name="Chaudhuri R.R."/>
            <person name="La Ragione R."/>
            <person name="Hildebrand F."/>
            <person name="Pallen M.J."/>
        </authorList>
    </citation>
    <scope>NUCLEOTIDE SEQUENCE</scope>
    <source>
        <strain evidence="9">811</strain>
    </source>
</reference>
<evidence type="ECO:0000313" key="9">
    <source>
        <dbReference type="EMBL" id="HIX08260.1"/>
    </source>
</evidence>
<keyword evidence="3" id="KW-1003">Cell membrane</keyword>
<accession>A0A9D2AGQ7</accession>
<evidence type="ECO:0000256" key="5">
    <source>
        <dbReference type="ARBA" id="ARBA00022989"/>
    </source>
</evidence>
<keyword evidence="5 7" id="KW-1133">Transmembrane helix</keyword>
<gene>
    <name evidence="9" type="ORF">H9741_07315</name>
</gene>
<evidence type="ECO:0000256" key="7">
    <source>
        <dbReference type="RuleBase" id="RU363032"/>
    </source>
</evidence>
<evidence type="ECO:0000259" key="8">
    <source>
        <dbReference type="PROSITE" id="PS50928"/>
    </source>
</evidence>
<evidence type="ECO:0000256" key="2">
    <source>
        <dbReference type="ARBA" id="ARBA00022448"/>
    </source>
</evidence>
<evidence type="ECO:0000313" key="10">
    <source>
        <dbReference type="Proteomes" id="UP000824204"/>
    </source>
</evidence>
<proteinExistence type="inferred from homology"/>
<dbReference type="SUPFAM" id="SSF161098">
    <property type="entry name" value="MetI-like"/>
    <property type="match status" value="1"/>
</dbReference>
<evidence type="ECO:0000256" key="3">
    <source>
        <dbReference type="ARBA" id="ARBA00022475"/>
    </source>
</evidence>
<keyword evidence="2 7" id="KW-0813">Transport</keyword>
<keyword evidence="4 7" id="KW-0812">Transmembrane</keyword>
<keyword evidence="6 7" id="KW-0472">Membrane</keyword>
<feature type="transmembrane region" description="Helical" evidence="7">
    <location>
        <begin position="266"/>
        <end position="285"/>
    </location>
</feature>
<comment type="caution">
    <text evidence="9">The sequence shown here is derived from an EMBL/GenBank/DDBJ whole genome shotgun (WGS) entry which is preliminary data.</text>
</comment>
<dbReference type="GO" id="GO:0005886">
    <property type="term" value="C:plasma membrane"/>
    <property type="evidence" value="ECO:0007669"/>
    <property type="project" value="UniProtKB-SubCell"/>
</dbReference>
<feature type="domain" description="ABC transmembrane type-1" evidence="8">
    <location>
        <begin position="75"/>
        <end position="285"/>
    </location>
</feature>
<dbReference type="InterPro" id="IPR051393">
    <property type="entry name" value="ABC_transporter_permease"/>
</dbReference>
<dbReference type="PANTHER" id="PTHR30193">
    <property type="entry name" value="ABC TRANSPORTER PERMEASE PROTEIN"/>
    <property type="match status" value="1"/>
</dbReference>
<feature type="transmembrane region" description="Helical" evidence="7">
    <location>
        <begin position="112"/>
        <end position="132"/>
    </location>
</feature>
<dbReference type="InterPro" id="IPR035906">
    <property type="entry name" value="MetI-like_sf"/>
</dbReference>
<dbReference type="InterPro" id="IPR000515">
    <property type="entry name" value="MetI-like"/>
</dbReference>
<evidence type="ECO:0000256" key="1">
    <source>
        <dbReference type="ARBA" id="ARBA00004651"/>
    </source>
</evidence>
<dbReference type="EMBL" id="DXFX01000094">
    <property type="protein sequence ID" value="HIX08260.1"/>
    <property type="molecule type" value="Genomic_DNA"/>
</dbReference>
<feature type="transmembrane region" description="Helical" evidence="7">
    <location>
        <begin position="16"/>
        <end position="36"/>
    </location>
</feature>
<dbReference type="Pfam" id="PF00528">
    <property type="entry name" value="BPD_transp_1"/>
    <property type="match status" value="1"/>
</dbReference>
<feature type="transmembrane region" description="Helical" evidence="7">
    <location>
        <begin position="165"/>
        <end position="186"/>
    </location>
</feature>
<sequence length="297" mass="33497">MAKKSSIKAIKRGQTVFLCVMLAIPILQWFVFWLYVNINSILLGFQNKIGGWTLANFQQFFTDLTVEGSTISIAVKNTFIYFFNSLCIIMPLALFISYFLYRQIFGTKFFRIVFYMPGIISAVALTTAYMNFLDPVGPFGIVCEKLGISPIPELFANSEYATTTIVIYCIWTGFGTNILLFSGAMSRIPLEIIESARMDGCTTLTEVFRIVLPLIWPTLSTLIIFQCTGLFSASGPILLFTKGQYDTTTIGYWIFDMVYQYHNYNIVSAAGLVFTCIGVPFILLVRKLVEKIPSAEY</sequence>
<feature type="transmembrane region" description="Helical" evidence="7">
    <location>
        <begin position="207"/>
        <end position="231"/>
    </location>
</feature>
<comment type="similarity">
    <text evidence="7">Belongs to the binding-protein-dependent transport system permease family.</text>
</comment>
<protein>
    <submittedName>
        <fullName evidence="9">Sugar ABC transporter permease</fullName>
    </submittedName>
</protein>
<evidence type="ECO:0000256" key="6">
    <source>
        <dbReference type="ARBA" id="ARBA00023136"/>
    </source>
</evidence>
<organism evidence="9 10">
    <name type="scientific">Candidatus Borkfalkia faecipullorum</name>
    <dbReference type="NCBI Taxonomy" id="2838510"/>
    <lineage>
        <taxon>Bacteria</taxon>
        <taxon>Bacillati</taxon>
        <taxon>Bacillota</taxon>
        <taxon>Clostridia</taxon>
        <taxon>Christensenellales</taxon>
        <taxon>Christensenellaceae</taxon>
        <taxon>Candidatus Borkfalkia</taxon>
    </lineage>
</organism>
<name>A0A9D2AGQ7_9FIRM</name>
<dbReference type="AlphaFoldDB" id="A0A9D2AGQ7"/>
<dbReference type="CDD" id="cd06261">
    <property type="entry name" value="TM_PBP2"/>
    <property type="match status" value="1"/>
</dbReference>
<comment type="subcellular location">
    <subcellularLocation>
        <location evidence="1 7">Cell membrane</location>
        <topology evidence="1 7">Multi-pass membrane protein</topology>
    </subcellularLocation>
</comment>
<dbReference type="PROSITE" id="PS50928">
    <property type="entry name" value="ABC_TM1"/>
    <property type="match status" value="1"/>
</dbReference>
<dbReference type="Proteomes" id="UP000824204">
    <property type="component" value="Unassembled WGS sequence"/>
</dbReference>
<dbReference type="GO" id="GO:0055085">
    <property type="term" value="P:transmembrane transport"/>
    <property type="evidence" value="ECO:0007669"/>
    <property type="project" value="InterPro"/>
</dbReference>
<evidence type="ECO:0000256" key="4">
    <source>
        <dbReference type="ARBA" id="ARBA00022692"/>
    </source>
</evidence>
<dbReference type="PANTHER" id="PTHR30193:SF37">
    <property type="entry name" value="INNER MEMBRANE ABC TRANSPORTER PERMEASE PROTEIN YCJO"/>
    <property type="match status" value="1"/>
</dbReference>